<keyword evidence="10 11" id="KW-0694">RNA-binding</keyword>
<evidence type="ECO:0000259" key="14">
    <source>
        <dbReference type="Pfam" id="PF13735"/>
    </source>
</evidence>
<dbReference type="InterPro" id="IPR002646">
    <property type="entry name" value="PolA_pol_head_dom"/>
</dbReference>
<comment type="subunit">
    <text evidence="11">Homodimer.</text>
</comment>
<evidence type="ECO:0000256" key="7">
    <source>
        <dbReference type="ARBA" id="ARBA00022800"/>
    </source>
</evidence>
<dbReference type="Gene3D" id="1.20.58.560">
    <property type="match status" value="1"/>
</dbReference>
<sequence length="405" mass="46921">METPFYEAKPILEKLHNSDFEAFYVGGAVRDYLLKREIGDIDIATSAKPDEIKQIFSKTVDVGAEHGTIIVLHNNKSFEVTTYRAETGYDDFRRPKSVSFISSLKEDLRRRDFTINAMAMDIEGTIYDYFDGRQHLKEKVIKTVDSPSERFSEDALRMLRAVRFVSQLGFTLCQETKAALKELVHLLDAISVERKTVEIEKLFQGAHYKAAIQTLIDCQMNNYLPGMTEKEQQLKILASFQLEFLSTREDLWTMITYKVEPPSVEKYLRKWKIPVKLIKIVEKNIKFLMLLQQEKSWTSLLLYEAGSDCALSVERIRSVIDDPNMLNENINAVKDSLHKLPIQNKSQLDITGHELIKIMKKKPGPWVAKLISEIEREIILNTLENERSAIKEWVLKCNQNFEQNY</sequence>
<feature type="binding site" evidence="11">
    <location>
        <position position="30"/>
    </location>
    <ligand>
        <name>ATP</name>
        <dbReference type="ChEBI" id="CHEBI:30616"/>
    </ligand>
</feature>
<dbReference type="SUPFAM" id="SSF81301">
    <property type="entry name" value="Nucleotidyltransferase"/>
    <property type="match status" value="1"/>
</dbReference>
<evidence type="ECO:0000256" key="8">
    <source>
        <dbReference type="ARBA" id="ARBA00022840"/>
    </source>
</evidence>
<evidence type="ECO:0000256" key="1">
    <source>
        <dbReference type="ARBA" id="ARBA00001946"/>
    </source>
</evidence>
<name>A0ABW5BXL9_9BACI</name>
<evidence type="ECO:0000256" key="4">
    <source>
        <dbReference type="ARBA" id="ARBA00022695"/>
    </source>
</evidence>
<dbReference type="RefSeq" id="WP_247344014.1">
    <property type="nucleotide sequence ID" value="NZ_CP095550.1"/>
</dbReference>
<evidence type="ECO:0000256" key="2">
    <source>
        <dbReference type="ARBA" id="ARBA00022679"/>
    </source>
</evidence>
<comment type="function">
    <text evidence="11">Catalyzes the addition and repair of the essential 3'-terminal CCA sequence in tRNAs without using a nucleic acid template. Adds these three nucleotides in the order of C, C, and A to the tRNA nucleotide-73, using CTP and ATP as substrates and producing inorganic pyrophosphate. tRNA 3'-terminal CCA addition is required both for tRNA processing and repair. Also involved in tRNA surveillance by mediating tandem CCA addition to generate a CCACCA at the 3' terminus of unstable tRNAs. While stable tRNAs receive only 3'-terminal CCA, unstable tRNAs are marked with CCACCA and rapidly degraded.</text>
</comment>
<evidence type="ECO:0000313" key="16">
    <source>
        <dbReference type="Proteomes" id="UP001597318"/>
    </source>
</evidence>
<keyword evidence="8 11" id="KW-0067">ATP-binding</keyword>
<dbReference type="PANTHER" id="PTHR46173:SF1">
    <property type="entry name" value="CCA TRNA NUCLEOTIDYLTRANSFERASE 1, MITOCHONDRIAL"/>
    <property type="match status" value="1"/>
</dbReference>
<feature type="binding site" evidence="11">
    <location>
        <position position="160"/>
    </location>
    <ligand>
        <name>ATP</name>
        <dbReference type="ChEBI" id="CHEBI:30616"/>
    </ligand>
</feature>
<keyword evidence="7 11" id="KW-0692">RNA repair</keyword>
<keyword evidence="5 11" id="KW-0479">Metal-binding</keyword>
<dbReference type="EMBL" id="JBHUIK010000002">
    <property type="protein sequence ID" value="MFD2214265.1"/>
    <property type="molecule type" value="Genomic_DNA"/>
</dbReference>
<feature type="binding site" evidence="11">
    <location>
        <position position="30"/>
    </location>
    <ligand>
        <name>CTP</name>
        <dbReference type="ChEBI" id="CHEBI:37563"/>
    </ligand>
</feature>
<dbReference type="Gene3D" id="1.10.246.80">
    <property type="match status" value="1"/>
</dbReference>
<dbReference type="Gene3D" id="1.10.110.30">
    <property type="match status" value="1"/>
</dbReference>
<comment type="similarity">
    <text evidence="11">Belongs to the tRNA nucleotidyltransferase/poly(A) polymerase family. Bacterial CCA-adding enzyme type 3 subfamily.</text>
</comment>
<comment type="cofactor">
    <cofactor evidence="1 11">
        <name>Mg(2+)</name>
        <dbReference type="ChEBI" id="CHEBI:18420"/>
    </cofactor>
</comment>
<dbReference type="Gene3D" id="3.30.460.10">
    <property type="entry name" value="Beta Polymerase, domain 2"/>
    <property type="match status" value="1"/>
</dbReference>
<dbReference type="EC" id="2.7.7.72" evidence="11"/>
<evidence type="ECO:0000259" key="12">
    <source>
        <dbReference type="Pfam" id="PF01743"/>
    </source>
</evidence>
<evidence type="ECO:0000256" key="6">
    <source>
        <dbReference type="ARBA" id="ARBA00022741"/>
    </source>
</evidence>
<feature type="binding site" evidence="11">
    <location>
        <position position="40"/>
    </location>
    <ligand>
        <name>Mg(2+)</name>
        <dbReference type="ChEBI" id="CHEBI:18420"/>
    </ligand>
</feature>
<feature type="binding site" evidence="11">
    <location>
        <position position="157"/>
    </location>
    <ligand>
        <name>CTP</name>
        <dbReference type="ChEBI" id="CHEBI:37563"/>
    </ligand>
</feature>
<dbReference type="GO" id="GO:0004810">
    <property type="term" value="F:CCA tRNA nucleotidyltransferase activity"/>
    <property type="evidence" value="ECO:0007669"/>
    <property type="project" value="UniProtKB-EC"/>
</dbReference>
<dbReference type="Proteomes" id="UP001597318">
    <property type="component" value="Unassembled WGS sequence"/>
</dbReference>
<comment type="miscellaneous">
    <text evidence="11">A single active site specifically recognizes both ATP and CTP and is responsible for their addition.</text>
</comment>
<feature type="domain" description="Poly A polymerase head" evidence="12">
    <location>
        <begin position="23"/>
        <end position="141"/>
    </location>
</feature>
<comment type="caution">
    <text evidence="15">The sequence shown here is derived from an EMBL/GenBank/DDBJ whole genome shotgun (WGS) entry which is preliminary data.</text>
</comment>
<feature type="binding site" evidence="11">
    <location>
        <position position="157"/>
    </location>
    <ligand>
        <name>ATP</name>
        <dbReference type="ChEBI" id="CHEBI:30616"/>
    </ligand>
</feature>
<dbReference type="Pfam" id="PF13735">
    <property type="entry name" value="tRNA_NucTran2_2"/>
    <property type="match status" value="1"/>
</dbReference>
<dbReference type="InterPro" id="IPR032828">
    <property type="entry name" value="PolyA_RNA-bd"/>
</dbReference>
<evidence type="ECO:0000259" key="13">
    <source>
        <dbReference type="Pfam" id="PF12627"/>
    </source>
</evidence>
<feature type="binding site" evidence="11">
    <location>
        <position position="42"/>
    </location>
    <ligand>
        <name>Mg(2+)</name>
        <dbReference type="ChEBI" id="CHEBI:18420"/>
    </ligand>
</feature>
<keyword evidence="9 11" id="KW-0460">Magnesium</keyword>
<feature type="binding site" evidence="11">
    <location>
        <position position="154"/>
    </location>
    <ligand>
        <name>CTP</name>
        <dbReference type="ChEBI" id="CHEBI:37563"/>
    </ligand>
</feature>
<dbReference type="Pfam" id="PF12627">
    <property type="entry name" value="PolyA_pol_RNAbd"/>
    <property type="match status" value="1"/>
</dbReference>
<evidence type="ECO:0000256" key="10">
    <source>
        <dbReference type="ARBA" id="ARBA00022884"/>
    </source>
</evidence>
<feature type="binding site" evidence="11">
    <location>
        <position position="160"/>
    </location>
    <ligand>
        <name>CTP</name>
        <dbReference type="ChEBI" id="CHEBI:37563"/>
    </ligand>
</feature>
<dbReference type="SUPFAM" id="SSF81891">
    <property type="entry name" value="Poly A polymerase C-terminal region-like"/>
    <property type="match status" value="1"/>
</dbReference>
<proteinExistence type="inferred from homology"/>
<feature type="binding site" evidence="11">
    <location>
        <position position="27"/>
    </location>
    <ligand>
        <name>ATP</name>
        <dbReference type="ChEBI" id="CHEBI:30616"/>
    </ligand>
</feature>
<feature type="domain" description="CCA-adding enzyme C-terminal" evidence="14">
    <location>
        <begin position="245"/>
        <end position="394"/>
    </location>
</feature>
<keyword evidence="16" id="KW-1185">Reference proteome</keyword>
<evidence type="ECO:0000313" key="15">
    <source>
        <dbReference type="EMBL" id="MFD2214265.1"/>
    </source>
</evidence>
<keyword evidence="4 11" id="KW-0548">Nucleotidyltransferase</keyword>
<feature type="binding site" evidence="11">
    <location>
        <position position="154"/>
    </location>
    <ligand>
        <name>ATP</name>
        <dbReference type="ChEBI" id="CHEBI:30616"/>
    </ligand>
</feature>
<feature type="binding site" evidence="11">
    <location>
        <position position="163"/>
    </location>
    <ligand>
        <name>CTP</name>
        <dbReference type="ChEBI" id="CHEBI:37563"/>
    </ligand>
</feature>
<dbReference type="NCBIfam" id="NF009814">
    <property type="entry name" value="PRK13299.1"/>
    <property type="match status" value="1"/>
</dbReference>
<dbReference type="InterPro" id="IPR023068">
    <property type="entry name" value="CCA-adding_enz_firmicutes"/>
</dbReference>
<comment type="catalytic activity">
    <reaction evidence="11">
        <text>a tRNA precursor + 2 CTP + ATP = a tRNA with a 3' CCA end + 3 diphosphate</text>
        <dbReference type="Rhea" id="RHEA:14433"/>
        <dbReference type="Rhea" id="RHEA-COMP:10465"/>
        <dbReference type="Rhea" id="RHEA-COMP:10468"/>
        <dbReference type="ChEBI" id="CHEBI:30616"/>
        <dbReference type="ChEBI" id="CHEBI:33019"/>
        <dbReference type="ChEBI" id="CHEBI:37563"/>
        <dbReference type="ChEBI" id="CHEBI:74896"/>
        <dbReference type="ChEBI" id="CHEBI:83071"/>
        <dbReference type="EC" id="2.7.7.72"/>
    </reaction>
</comment>
<evidence type="ECO:0000256" key="11">
    <source>
        <dbReference type="HAMAP-Rule" id="MF_01263"/>
    </source>
</evidence>
<feature type="binding site" evidence="11">
    <location>
        <position position="111"/>
    </location>
    <ligand>
        <name>CTP</name>
        <dbReference type="ChEBI" id="CHEBI:37563"/>
    </ligand>
</feature>
<dbReference type="PANTHER" id="PTHR46173">
    <property type="entry name" value="CCA TRNA NUCLEOTIDYLTRANSFERASE 1, MITOCHONDRIAL"/>
    <property type="match status" value="1"/>
</dbReference>
<dbReference type="InterPro" id="IPR043519">
    <property type="entry name" value="NT_sf"/>
</dbReference>
<feature type="binding site" evidence="11">
    <location>
        <position position="111"/>
    </location>
    <ligand>
        <name>ATP</name>
        <dbReference type="ChEBI" id="CHEBI:30616"/>
    </ligand>
</feature>
<reference evidence="16" key="1">
    <citation type="journal article" date="2019" name="Int. J. Syst. Evol. Microbiol.">
        <title>The Global Catalogue of Microorganisms (GCM) 10K type strain sequencing project: providing services to taxonomists for standard genome sequencing and annotation.</title>
        <authorList>
            <consortium name="The Broad Institute Genomics Platform"/>
            <consortium name="The Broad Institute Genome Sequencing Center for Infectious Disease"/>
            <person name="Wu L."/>
            <person name="Ma J."/>
        </authorList>
    </citation>
    <scope>NUCLEOTIDE SEQUENCE [LARGE SCALE GENOMIC DNA]</scope>
    <source>
        <strain evidence="16">CGMCC 1.15474</strain>
    </source>
</reference>
<feature type="domain" description="tRNA nucleotidyltransferase/poly(A) polymerase RNA and SrmB- binding" evidence="13">
    <location>
        <begin position="169"/>
        <end position="228"/>
    </location>
</feature>
<gene>
    <name evidence="11" type="primary">cca</name>
    <name evidence="15" type="ORF">ACFSKK_11290</name>
</gene>
<dbReference type="Pfam" id="PF01743">
    <property type="entry name" value="PolyA_pol"/>
    <property type="match status" value="1"/>
</dbReference>
<dbReference type="CDD" id="cd05398">
    <property type="entry name" value="NT_ClassII-CCAase"/>
    <property type="match status" value="1"/>
</dbReference>
<dbReference type="InterPro" id="IPR032810">
    <property type="entry name" value="CCA-adding_enz_C"/>
</dbReference>
<keyword evidence="2 11" id="KW-0808">Transferase</keyword>
<dbReference type="InterPro" id="IPR050264">
    <property type="entry name" value="Bact_CCA-adding_enz_type3_sf"/>
</dbReference>
<evidence type="ECO:0000256" key="9">
    <source>
        <dbReference type="ARBA" id="ARBA00022842"/>
    </source>
</evidence>
<feature type="binding site" evidence="11">
    <location>
        <position position="163"/>
    </location>
    <ligand>
        <name>ATP</name>
        <dbReference type="ChEBI" id="CHEBI:30616"/>
    </ligand>
</feature>
<dbReference type="HAMAP" id="MF_01263">
    <property type="entry name" value="CCA_bact_type3"/>
    <property type="match status" value="1"/>
</dbReference>
<keyword evidence="6 11" id="KW-0547">Nucleotide-binding</keyword>
<evidence type="ECO:0000256" key="5">
    <source>
        <dbReference type="ARBA" id="ARBA00022723"/>
    </source>
</evidence>
<accession>A0ABW5BXL9</accession>
<comment type="catalytic activity">
    <reaction evidence="11">
        <text>a tRNA with a 3' CCA end + 2 CTP + ATP = a tRNA with a 3' CCACCA end + 3 diphosphate</text>
        <dbReference type="Rhea" id="RHEA:76235"/>
        <dbReference type="Rhea" id="RHEA-COMP:10468"/>
        <dbReference type="Rhea" id="RHEA-COMP:18655"/>
        <dbReference type="ChEBI" id="CHEBI:30616"/>
        <dbReference type="ChEBI" id="CHEBI:33019"/>
        <dbReference type="ChEBI" id="CHEBI:37563"/>
        <dbReference type="ChEBI" id="CHEBI:83071"/>
        <dbReference type="ChEBI" id="CHEBI:195187"/>
    </reaction>
</comment>
<keyword evidence="3 11" id="KW-0819">tRNA processing</keyword>
<evidence type="ECO:0000256" key="3">
    <source>
        <dbReference type="ARBA" id="ARBA00022694"/>
    </source>
</evidence>
<protein>
    <recommendedName>
        <fullName evidence="11">CCA-adding enzyme</fullName>
        <ecNumber evidence="11">2.7.7.72</ecNumber>
    </recommendedName>
    <alternativeName>
        <fullName evidence="11">CCA tRNA nucleotidyltransferase</fullName>
    </alternativeName>
    <alternativeName>
        <fullName evidence="11">tRNA CCA-pyrophosphorylase</fullName>
    </alternativeName>
    <alternativeName>
        <fullName evidence="11">tRNA adenylyl-/cytidylyl- transferase</fullName>
    </alternativeName>
    <alternativeName>
        <fullName evidence="11">tRNA nucleotidyltransferase</fullName>
    </alternativeName>
    <alternativeName>
        <fullName evidence="11">tRNA-NT</fullName>
    </alternativeName>
</protein>
<organism evidence="15 16">
    <name type="scientific">Metabacillus endolithicus</name>
    <dbReference type="NCBI Taxonomy" id="1535204"/>
    <lineage>
        <taxon>Bacteria</taxon>
        <taxon>Bacillati</taxon>
        <taxon>Bacillota</taxon>
        <taxon>Bacilli</taxon>
        <taxon>Bacillales</taxon>
        <taxon>Bacillaceae</taxon>
        <taxon>Metabacillus</taxon>
    </lineage>
</organism>
<feature type="binding site" evidence="11">
    <location>
        <position position="27"/>
    </location>
    <ligand>
        <name>CTP</name>
        <dbReference type="ChEBI" id="CHEBI:37563"/>
    </ligand>
</feature>